<feature type="non-terminal residue" evidence="1">
    <location>
        <position position="1"/>
    </location>
</feature>
<evidence type="ECO:0000313" key="1">
    <source>
        <dbReference type="EMBL" id="GAI37750.1"/>
    </source>
</evidence>
<comment type="caution">
    <text evidence="1">The sequence shown here is derived from an EMBL/GenBank/DDBJ whole genome shotgun (WGS) entry which is preliminary data.</text>
</comment>
<protein>
    <submittedName>
        <fullName evidence="1">Uncharacterized protein</fullName>
    </submittedName>
</protein>
<dbReference type="AlphaFoldDB" id="X1PFD6"/>
<dbReference type="EMBL" id="BARV01023525">
    <property type="protein sequence ID" value="GAI37750.1"/>
    <property type="molecule type" value="Genomic_DNA"/>
</dbReference>
<sequence>CPFCGRNDCLEDYDDNEGDNKMPVYKKLVKTTDKRFAGRTTQIIAPVEQTSISVPDNIVLCNGCNQNQYPDDGYLVYLDKEALDKDLPYDFYCSPCVTEYFPRAILVE</sequence>
<reference evidence="1" key="1">
    <citation type="journal article" date="2014" name="Front. Microbiol.">
        <title>High frequency of phylogenetically diverse reductive dehalogenase-homologous genes in deep subseafloor sedimentary metagenomes.</title>
        <authorList>
            <person name="Kawai M."/>
            <person name="Futagami T."/>
            <person name="Toyoda A."/>
            <person name="Takaki Y."/>
            <person name="Nishi S."/>
            <person name="Hori S."/>
            <person name="Arai W."/>
            <person name="Tsubouchi T."/>
            <person name="Morono Y."/>
            <person name="Uchiyama I."/>
            <person name="Ito T."/>
            <person name="Fujiyama A."/>
            <person name="Inagaki F."/>
            <person name="Takami H."/>
        </authorList>
    </citation>
    <scope>NUCLEOTIDE SEQUENCE</scope>
    <source>
        <strain evidence="1">Expedition CK06-06</strain>
    </source>
</reference>
<accession>X1PFD6</accession>
<proteinExistence type="predicted"/>
<gene>
    <name evidence="1" type="ORF">S06H3_38581</name>
</gene>
<organism evidence="1">
    <name type="scientific">marine sediment metagenome</name>
    <dbReference type="NCBI Taxonomy" id="412755"/>
    <lineage>
        <taxon>unclassified sequences</taxon>
        <taxon>metagenomes</taxon>
        <taxon>ecological metagenomes</taxon>
    </lineage>
</organism>
<name>X1PFD6_9ZZZZ</name>